<dbReference type="Proteomes" id="UP000176512">
    <property type="component" value="Unassembled WGS sequence"/>
</dbReference>
<evidence type="ECO:0000313" key="2">
    <source>
        <dbReference type="Proteomes" id="UP000176512"/>
    </source>
</evidence>
<sequence>MDASKLFPKQATKQCPSWVCKGEERVFERVDNASVEHPIFALGELRIGPAPIRLPYAQENPSPLGRCLTCGATLFIGPTFEEVDRYVKRQNQRVEQKVRREDERSARDLIDALEDSSESIPGRARRVSRAASALVFRRRVVHAKKAS</sequence>
<protein>
    <submittedName>
        <fullName evidence="1">Uncharacterized protein</fullName>
    </submittedName>
</protein>
<organism evidence="1 2">
    <name type="scientific">Candidatus Buchananbacteria bacterium RIFCSPLOWO2_01_FULL_46_12</name>
    <dbReference type="NCBI Taxonomy" id="1797546"/>
    <lineage>
        <taxon>Bacteria</taxon>
        <taxon>Candidatus Buchananiibacteriota</taxon>
    </lineage>
</organism>
<proteinExistence type="predicted"/>
<gene>
    <name evidence="1" type="ORF">A3A24_00610</name>
</gene>
<evidence type="ECO:0000313" key="1">
    <source>
        <dbReference type="EMBL" id="OGY54492.1"/>
    </source>
</evidence>
<name>A0A1G1YQ64_9BACT</name>
<accession>A0A1G1YQ64</accession>
<comment type="caution">
    <text evidence="1">The sequence shown here is derived from an EMBL/GenBank/DDBJ whole genome shotgun (WGS) entry which is preliminary data.</text>
</comment>
<reference evidence="1 2" key="1">
    <citation type="journal article" date="2016" name="Nat. Commun.">
        <title>Thousands of microbial genomes shed light on interconnected biogeochemical processes in an aquifer system.</title>
        <authorList>
            <person name="Anantharaman K."/>
            <person name="Brown C.T."/>
            <person name="Hug L.A."/>
            <person name="Sharon I."/>
            <person name="Castelle C.J."/>
            <person name="Probst A.J."/>
            <person name="Thomas B.C."/>
            <person name="Singh A."/>
            <person name="Wilkins M.J."/>
            <person name="Karaoz U."/>
            <person name="Brodie E.L."/>
            <person name="Williams K.H."/>
            <person name="Hubbard S.S."/>
            <person name="Banfield J.F."/>
        </authorList>
    </citation>
    <scope>NUCLEOTIDE SEQUENCE [LARGE SCALE GENOMIC DNA]</scope>
</reference>
<dbReference type="AlphaFoldDB" id="A0A1G1YQ64"/>
<dbReference type="EMBL" id="MHIP01000030">
    <property type="protein sequence ID" value="OGY54492.1"/>
    <property type="molecule type" value="Genomic_DNA"/>
</dbReference>